<dbReference type="RefSeq" id="WP_399617740.1">
    <property type="nucleotide sequence ID" value="NZ_JBITYT010000010.1"/>
</dbReference>
<organism evidence="4 5">
    <name type="scientific">Streptomyces bikiniensis</name>
    <dbReference type="NCBI Taxonomy" id="1896"/>
    <lineage>
        <taxon>Bacteria</taxon>
        <taxon>Bacillati</taxon>
        <taxon>Actinomycetota</taxon>
        <taxon>Actinomycetes</taxon>
        <taxon>Kitasatosporales</taxon>
        <taxon>Streptomycetaceae</taxon>
        <taxon>Streptomyces</taxon>
    </lineage>
</organism>
<dbReference type="PANTHER" id="PTHR12215">
    <property type="entry name" value="PHOSPHOPANTETHEINE TRANSFERASE"/>
    <property type="match status" value="1"/>
</dbReference>
<dbReference type="Pfam" id="PF01648">
    <property type="entry name" value="ACPS"/>
    <property type="match status" value="1"/>
</dbReference>
<dbReference type="EMBL" id="JBITYT010000010">
    <property type="protein sequence ID" value="MFI9122217.1"/>
    <property type="molecule type" value="Genomic_DNA"/>
</dbReference>
<sequence>MTSPRDTGTPGAGTPGTEHVQVWILRAPAASRTVPDLDLDLTVLDETERRRMAAFVHDRDRALYGFAHVALRTVLSGLTGVAPDDLRFTRAPCPCCAEQHGRPVLSPAPLEFSLSHSRGLVLIGVAPTPIGVDVELLPGPKAVEELTRTLHPAERAEIEAAPRDARPAVFARLWTRKEAYLKGLGTGLGRDLAVDDVSRAVPGWQLTDLSAGPGHAAAVAVASPVPHGVRIHRTLPTG</sequence>
<accession>A0ABW8CXA4</accession>
<dbReference type="InterPro" id="IPR037143">
    <property type="entry name" value="4-PPantetheinyl_Trfase_dom_sf"/>
</dbReference>
<evidence type="ECO:0000256" key="2">
    <source>
        <dbReference type="ARBA" id="ARBA00022679"/>
    </source>
</evidence>
<name>A0ABW8CXA4_STRBI</name>
<feature type="domain" description="4'-phosphopantetheinyl transferase" evidence="3">
    <location>
        <begin position="129"/>
        <end position="197"/>
    </location>
</feature>
<gene>
    <name evidence="4" type="ORF">ACIGW0_22885</name>
</gene>
<keyword evidence="2 4" id="KW-0808">Transferase</keyword>
<evidence type="ECO:0000256" key="1">
    <source>
        <dbReference type="ARBA" id="ARBA00010990"/>
    </source>
</evidence>
<dbReference type="GO" id="GO:0016740">
    <property type="term" value="F:transferase activity"/>
    <property type="evidence" value="ECO:0007669"/>
    <property type="project" value="UniProtKB-KW"/>
</dbReference>
<proteinExistence type="inferred from homology"/>
<evidence type="ECO:0000313" key="5">
    <source>
        <dbReference type="Proteomes" id="UP001614391"/>
    </source>
</evidence>
<comment type="similarity">
    <text evidence="1">Belongs to the P-Pant transferase superfamily. Gsp/Sfp/HetI/AcpT family.</text>
</comment>
<comment type="caution">
    <text evidence="4">The sequence shown here is derived from an EMBL/GenBank/DDBJ whole genome shotgun (WGS) entry which is preliminary data.</text>
</comment>
<dbReference type="SUPFAM" id="SSF56214">
    <property type="entry name" value="4'-phosphopantetheinyl transferase"/>
    <property type="match status" value="2"/>
</dbReference>
<evidence type="ECO:0000313" key="4">
    <source>
        <dbReference type="EMBL" id="MFI9122217.1"/>
    </source>
</evidence>
<dbReference type="InterPro" id="IPR008278">
    <property type="entry name" value="4-PPantetheinyl_Trfase_dom"/>
</dbReference>
<dbReference type="InterPro" id="IPR050559">
    <property type="entry name" value="P-Pant_transferase_sf"/>
</dbReference>
<dbReference type="Proteomes" id="UP001614391">
    <property type="component" value="Unassembled WGS sequence"/>
</dbReference>
<dbReference type="PANTHER" id="PTHR12215:SF15">
    <property type="entry name" value="4'-PHOSPHOPANTETHEINYL TRANSFERASE SUPERFAMILY-RELATED"/>
    <property type="match status" value="1"/>
</dbReference>
<protein>
    <submittedName>
        <fullName evidence="4">4'-phosphopantetheinyl transferase family protein</fullName>
    </submittedName>
</protein>
<dbReference type="Gene3D" id="3.90.470.20">
    <property type="entry name" value="4'-phosphopantetheinyl transferase domain"/>
    <property type="match status" value="2"/>
</dbReference>
<reference evidence="4 5" key="1">
    <citation type="submission" date="2024-10" db="EMBL/GenBank/DDBJ databases">
        <title>The Natural Products Discovery Center: Release of the First 8490 Sequenced Strains for Exploring Actinobacteria Biosynthetic Diversity.</title>
        <authorList>
            <person name="Kalkreuter E."/>
            <person name="Kautsar S.A."/>
            <person name="Yang D."/>
            <person name="Bader C.D."/>
            <person name="Teijaro C.N."/>
            <person name="Fluegel L."/>
            <person name="Davis C.M."/>
            <person name="Simpson J.R."/>
            <person name="Lauterbach L."/>
            <person name="Steele A.D."/>
            <person name="Gui C."/>
            <person name="Meng S."/>
            <person name="Li G."/>
            <person name="Viehrig K."/>
            <person name="Ye F."/>
            <person name="Su P."/>
            <person name="Kiefer A.F."/>
            <person name="Nichols A."/>
            <person name="Cepeda A.J."/>
            <person name="Yan W."/>
            <person name="Fan B."/>
            <person name="Jiang Y."/>
            <person name="Adhikari A."/>
            <person name="Zheng C.-J."/>
            <person name="Schuster L."/>
            <person name="Cowan T.M."/>
            <person name="Smanski M.J."/>
            <person name="Chevrette M.G."/>
            <person name="De Carvalho L.P.S."/>
            <person name="Shen B."/>
        </authorList>
    </citation>
    <scope>NUCLEOTIDE SEQUENCE [LARGE SCALE GENOMIC DNA]</scope>
    <source>
        <strain evidence="4 5">NPDC053346</strain>
    </source>
</reference>
<keyword evidence="5" id="KW-1185">Reference proteome</keyword>
<evidence type="ECO:0000259" key="3">
    <source>
        <dbReference type="Pfam" id="PF01648"/>
    </source>
</evidence>